<dbReference type="InterPro" id="IPR042307">
    <property type="entry name" value="Reeler_sf"/>
</dbReference>
<organism evidence="15 16">
    <name type="scientific">Caerostris darwini</name>
    <dbReference type="NCBI Taxonomy" id="1538125"/>
    <lineage>
        <taxon>Eukaryota</taxon>
        <taxon>Metazoa</taxon>
        <taxon>Ecdysozoa</taxon>
        <taxon>Arthropoda</taxon>
        <taxon>Chelicerata</taxon>
        <taxon>Arachnida</taxon>
        <taxon>Araneae</taxon>
        <taxon>Araneomorphae</taxon>
        <taxon>Entelegynae</taxon>
        <taxon>Araneoidea</taxon>
        <taxon>Araneidae</taxon>
        <taxon>Caerostris</taxon>
    </lineage>
</organism>
<feature type="transmembrane region" description="Helical" evidence="11">
    <location>
        <begin position="427"/>
        <end position="446"/>
    </location>
</feature>
<keyword evidence="16" id="KW-1185">Reference proteome</keyword>
<feature type="transmembrane region" description="Helical" evidence="11">
    <location>
        <begin position="524"/>
        <end position="542"/>
    </location>
</feature>
<dbReference type="CDD" id="cd09628">
    <property type="entry name" value="DOMON_SDR_2_like"/>
    <property type="match status" value="1"/>
</dbReference>
<evidence type="ECO:0000259" key="13">
    <source>
        <dbReference type="PROSITE" id="PS50939"/>
    </source>
</evidence>
<evidence type="ECO:0000313" key="15">
    <source>
        <dbReference type="EMBL" id="GIY89479.1"/>
    </source>
</evidence>
<keyword evidence="8" id="KW-0408">Iron</keyword>
<feature type="domain" description="DOMON" evidence="12">
    <location>
        <begin position="229"/>
        <end position="344"/>
    </location>
</feature>
<sequence length="610" mass="67907">MDELFECFDLRTVGEYFKEKGLQMSAFAIILICGLFFGCESRPDGAPLTACSTMTPVHSGIQPQRSSSPYSITVTKNDNKFRVKLFSPVGEEIEGFILQARYSNDRRRMVDGQFTERGGISRTIDCPNGKNNTLTQVNPTPKREVVTEWTPSTSLDEDVIFRATVAKTFALFWTEIDSSPVRVKNDGPTSSQSQSERNEAGSNSKLYENCFVSKGCFGIPAGCINQQDCQVLLSYSKASDGIQFKLSGFLEEDSYMAMGLSYDQFMGDDSVTECVRKNSGLTASHSWNDGKRNIPIRELSRDSYEVDFSDGISTCTFVTKYFTQTNGREFNLANSTYYTLLAKGPMRNDRVSYHSMKASTQQPVNFTALDAIEAEGVSDSIKIHGTFMVTAWIGLVSLGILLARHFKSSWETRTLCGVKIWFALHRGLMMAALIMVVIAFIVIFVYKGGWNYQTSNPHAVLGCIATALGLCQPIMALFRPAADHPKRPIFNWLHFTVGNAAQIIAVITIFFAVSLDSSGLKDNFYTVMAVFIIVYLLFHFFFQVHTWSSQRKKNNEVKMLDLAGRGGIANSNDAPEKNLVNQAIRLIFLGIYTIFVVVILIALYALIGVA</sequence>
<evidence type="ECO:0000256" key="11">
    <source>
        <dbReference type="SAM" id="Phobius"/>
    </source>
</evidence>
<keyword evidence="4" id="KW-0813">Transport</keyword>
<evidence type="ECO:0000259" key="14">
    <source>
        <dbReference type="PROSITE" id="PS51019"/>
    </source>
</evidence>
<reference evidence="15 16" key="1">
    <citation type="submission" date="2021-06" db="EMBL/GenBank/DDBJ databases">
        <title>Caerostris darwini draft genome.</title>
        <authorList>
            <person name="Kono N."/>
            <person name="Arakawa K."/>
        </authorList>
    </citation>
    <scope>NUCLEOTIDE SEQUENCE [LARGE SCALE GENOMIC DNA]</scope>
</reference>
<dbReference type="Gene3D" id="2.60.40.4060">
    <property type="entry name" value="Reeler domain"/>
    <property type="match status" value="1"/>
</dbReference>
<feature type="transmembrane region" description="Helical" evidence="11">
    <location>
        <begin position="586"/>
        <end position="607"/>
    </location>
</feature>
<evidence type="ECO:0000256" key="6">
    <source>
        <dbReference type="ARBA" id="ARBA00022982"/>
    </source>
</evidence>
<dbReference type="PROSITE" id="PS50836">
    <property type="entry name" value="DOMON"/>
    <property type="match status" value="1"/>
</dbReference>
<dbReference type="InterPro" id="IPR051237">
    <property type="entry name" value="Ferric-chelate_Red/DefProt"/>
</dbReference>
<evidence type="ECO:0000256" key="5">
    <source>
        <dbReference type="ARBA" id="ARBA00022692"/>
    </source>
</evidence>
<gene>
    <name evidence="15" type="primary">CG8399</name>
    <name evidence="15" type="ORF">CDAR_478762</name>
</gene>
<comment type="similarity">
    <text evidence="3">Belongs to the FRRS1 family.</text>
</comment>
<dbReference type="SMART" id="SM00664">
    <property type="entry name" value="DoH"/>
    <property type="match status" value="1"/>
</dbReference>
<dbReference type="CDD" id="cd08760">
    <property type="entry name" value="Cyt_b561_FRRS1_like"/>
    <property type="match status" value="1"/>
</dbReference>
<keyword evidence="7 11" id="KW-1133">Transmembrane helix</keyword>
<dbReference type="PANTHER" id="PTHR45828:SF38">
    <property type="entry name" value="FERRIC-CHELATE REDUCTASE 1 HOMOLOG-RELATED"/>
    <property type="match status" value="1"/>
</dbReference>
<proteinExistence type="inferred from homology"/>
<feature type="transmembrane region" description="Helical" evidence="11">
    <location>
        <begin position="490"/>
        <end position="512"/>
    </location>
</feature>
<feature type="domain" description="Cytochrome b561" evidence="13">
    <location>
        <begin position="347"/>
        <end position="551"/>
    </location>
</feature>
<evidence type="ECO:0000256" key="9">
    <source>
        <dbReference type="ARBA" id="ARBA00023136"/>
    </source>
</evidence>
<dbReference type="AlphaFoldDB" id="A0AAV4X6U2"/>
<evidence type="ECO:0000256" key="1">
    <source>
        <dbReference type="ARBA" id="ARBA00001970"/>
    </source>
</evidence>
<comment type="cofactor">
    <cofactor evidence="1">
        <name>heme b</name>
        <dbReference type="ChEBI" id="CHEBI:60344"/>
    </cofactor>
</comment>
<dbReference type="Pfam" id="PF02014">
    <property type="entry name" value="Reeler"/>
    <property type="match status" value="1"/>
</dbReference>
<feature type="transmembrane region" description="Helical" evidence="11">
    <location>
        <begin position="387"/>
        <end position="406"/>
    </location>
</feature>
<dbReference type="PROSITE" id="PS50939">
    <property type="entry name" value="CYTOCHROME_B561"/>
    <property type="match status" value="1"/>
</dbReference>
<dbReference type="PANTHER" id="PTHR45828">
    <property type="entry name" value="CYTOCHROME B561/FERRIC REDUCTASE TRANSMEMBRANE"/>
    <property type="match status" value="1"/>
</dbReference>
<dbReference type="GO" id="GO:0140571">
    <property type="term" value="F:transmembrane ascorbate ferrireductase activity"/>
    <property type="evidence" value="ECO:0007669"/>
    <property type="project" value="TreeGrafter"/>
</dbReference>
<dbReference type="Gene3D" id="1.20.120.1770">
    <property type="match status" value="1"/>
</dbReference>
<evidence type="ECO:0000256" key="3">
    <source>
        <dbReference type="ARBA" id="ARBA00009195"/>
    </source>
</evidence>
<protein>
    <submittedName>
        <fullName evidence="15">Ferric-chelate reductase 1 homolog</fullName>
    </submittedName>
</protein>
<dbReference type="GO" id="GO:0016020">
    <property type="term" value="C:membrane"/>
    <property type="evidence" value="ECO:0007669"/>
    <property type="project" value="UniProtKB-SubCell"/>
</dbReference>
<evidence type="ECO:0000256" key="4">
    <source>
        <dbReference type="ARBA" id="ARBA00022448"/>
    </source>
</evidence>
<dbReference type="CDD" id="cd08544">
    <property type="entry name" value="Reeler"/>
    <property type="match status" value="1"/>
</dbReference>
<dbReference type="Proteomes" id="UP001054837">
    <property type="component" value="Unassembled WGS sequence"/>
</dbReference>
<comment type="caution">
    <text evidence="15">The sequence shown here is derived from an EMBL/GenBank/DDBJ whole genome shotgun (WGS) entry which is preliminary data.</text>
</comment>
<evidence type="ECO:0000256" key="2">
    <source>
        <dbReference type="ARBA" id="ARBA00004141"/>
    </source>
</evidence>
<keyword evidence="9 11" id="KW-0472">Membrane</keyword>
<evidence type="ECO:0000256" key="8">
    <source>
        <dbReference type="ARBA" id="ARBA00023004"/>
    </source>
</evidence>
<dbReference type="EMBL" id="BPLQ01015634">
    <property type="protein sequence ID" value="GIY89479.1"/>
    <property type="molecule type" value="Genomic_DNA"/>
</dbReference>
<feature type="transmembrane region" description="Helical" evidence="11">
    <location>
        <begin position="458"/>
        <end position="478"/>
    </location>
</feature>
<evidence type="ECO:0000256" key="7">
    <source>
        <dbReference type="ARBA" id="ARBA00022989"/>
    </source>
</evidence>
<evidence type="ECO:0000313" key="16">
    <source>
        <dbReference type="Proteomes" id="UP001054837"/>
    </source>
</evidence>
<accession>A0AAV4X6U2</accession>
<dbReference type="InterPro" id="IPR006593">
    <property type="entry name" value="Cyt_b561/ferric_Rdtase_TM"/>
</dbReference>
<dbReference type="Pfam" id="PF03188">
    <property type="entry name" value="Cytochrom_B561"/>
    <property type="match status" value="1"/>
</dbReference>
<dbReference type="InterPro" id="IPR005018">
    <property type="entry name" value="DOMON_domain"/>
</dbReference>
<evidence type="ECO:0000256" key="10">
    <source>
        <dbReference type="ARBA" id="ARBA00023180"/>
    </source>
</evidence>
<evidence type="ECO:0000259" key="12">
    <source>
        <dbReference type="PROSITE" id="PS50836"/>
    </source>
</evidence>
<dbReference type="SMART" id="SM00665">
    <property type="entry name" value="B561"/>
    <property type="match status" value="1"/>
</dbReference>
<keyword evidence="5 11" id="KW-0812">Transmembrane</keyword>
<comment type="subcellular location">
    <subcellularLocation>
        <location evidence="2">Membrane</location>
        <topology evidence="2">Multi-pass membrane protein</topology>
    </subcellularLocation>
</comment>
<feature type="domain" description="Reelin" evidence="14">
    <location>
        <begin position="36"/>
        <end position="196"/>
    </location>
</feature>
<keyword evidence="10" id="KW-0325">Glycoprotein</keyword>
<name>A0AAV4X6U2_9ARAC</name>
<keyword evidence="6" id="KW-0249">Electron transport</keyword>
<dbReference type="InterPro" id="IPR002861">
    <property type="entry name" value="Reeler_dom"/>
</dbReference>
<dbReference type="PROSITE" id="PS51019">
    <property type="entry name" value="REELIN"/>
    <property type="match status" value="1"/>
</dbReference>
<dbReference type="Pfam" id="PF03351">
    <property type="entry name" value="DOMON"/>
    <property type="match status" value="1"/>
</dbReference>